<protein>
    <submittedName>
        <fullName evidence="1">Uncharacterized protein</fullName>
    </submittedName>
</protein>
<sequence>MGELTQYMCLNCDFTIQDKDLRYFIDEKTNCIVIHSMGMRTFDMGRDSKINGKIIPSFCPYCLKEVNFCHNDDIVNVEKIITSLETDEKEFKKDLDERYPLRKKAVMLKGAVGPKDEHGKCPKCGRKIELITQDNQECPKCGGMLLSFLAALYD</sequence>
<dbReference type="Proteomes" id="UP000783037">
    <property type="component" value="Unassembled WGS sequence"/>
</dbReference>
<gene>
    <name evidence="1" type="ORF">E7Z79_09080</name>
</gene>
<reference evidence="1" key="1">
    <citation type="submission" date="2019-04" db="EMBL/GenBank/DDBJ databases">
        <title>Evolution of Biomass-Degrading Anaerobic Consortia Revealed by Metagenomics.</title>
        <authorList>
            <person name="Peng X."/>
        </authorList>
    </citation>
    <scope>NUCLEOTIDE SEQUENCE</scope>
    <source>
        <strain evidence="1">SIG18</strain>
    </source>
</reference>
<organism evidence="1 2">
    <name type="scientific">Methanobrevibacter thaueri</name>
    <dbReference type="NCBI Taxonomy" id="190975"/>
    <lineage>
        <taxon>Archaea</taxon>
        <taxon>Methanobacteriati</taxon>
        <taxon>Methanobacteriota</taxon>
        <taxon>Methanomada group</taxon>
        <taxon>Methanobacteria</taxon>
        <taxon>Methanobacteriales</taxon>
        <taxon>Methanobacteriaceae</taxon>
        <taxon>Methanobrevibacter</taxon>
    </lineage>
</organism>
<dbReference type="EMBL" id="SUTK01000078">
    <property type="protein sequence ID" value="MBE6502572.1"/>
    <property type="molecule type" value="Genomic_DNA"/>
</dbReference>
<evidence type="ECO:0000313" key="2">
    <source>
        <dbReference type="Proteomes" id="UP000783037"/>
    </source>
</evidence>
<dbReference type="RefSeq" id="WP_303739646.1">
    <property type="nucleotide sequence ID" value="NZ_SUTK01000078.1"/>
</dbReference>
<name>A0A8T3V7K9_9EURY</name>
<evidence type="ECO:0000313" key="1">
    <source>
        <dbReference type="EMBL" id="MBE6502572.1"/>
    </source>
</evidence>
<dbReference type="AlphaFoldDB" id="A0A8T3V7K9"/>
<proteinExistence type="predicted"/>
<accession>A0A8T3V7K9</accession>
<comment type="caution">
    <text evidence="1">The sequence shown here is derived from an EMBL/GenBank/DDBJ whole genome shotgun (WGS) entry which is preliminary data.</text>
</comment>